<dbReference type="EMBL" id="CP017146">
    <property type="protein sequence ID" value="QHO70807.1"/>
    <property type="molecule type" value="Genomic_DNA"/>
</dbReference>
<accession>A0A7L5AKC5</accession>
<dbReference type="Proteomes" id="UP000464507">
    <property type="component" value="Chromosome"/>
</dbReference>
<evidence type="ECO:0000256" key="5">
    <source>
        <dbReference type="SAM" id="Phobius"/>
    </source>
</evidence>
<dbReference type="OrthoDB" id="9787732at2"/>
<evidence type="ECO:0000313" key="7">
    <source>
        <dbReference type="EMBL" id="QHO70807.1"/>
    </source>
</evidence>
<feature type="transmembrane region" description="Helical" evidence="5">
    <location>
        <begin position="120"/>
        <end position="145"/>
    </location>
</feature>
<evidence type="ECO:0000313" key="8">
    <source>
        <dbReference type="Proteomes" id="UP000464507"/>
    </source>
</evidence>
<dbReference type="Pfam" id="PF06271">
    <property type="entry name" value="RDD"/>
    <property type="match status" value="1"/>
</dbReference>
<protein>
    <recommendedName>
        <fullName evidence="6">RDD domain-containing protein</fullName>
    </recommendedName>
</protein>
<keyword evidence="3 5" id="KW-1133">Transmembrane helix</keyword>
<keyword evidence="8" id="KW-1185">Reference proteome</keyword>
<reference evidence="7 8" key="1">
    <citation type="submission" date="2016-09" db="EMBL/GenBank/DDBJ databases">
        <title>Complete genome sequence of microbes from the polar regions.</title>
        <authorList>
            <person name="Liao L."/>
            <person name="Chen B."/>
        </authorList>
    </citation>
    <scope>NUCLEOTIDE SEQUENCE [LARGE SCALE GENOMIC DNA]</scope>
    <source>
        <strain evidence="7 8">ZS314</strain>
    </source>
</reference>
<dbReference type="RefSeq" id="WP_161887200.1">
    <property type="nucleotide sequence ID" value="NZ_CP017146.1"/>
</dbReference>
<evidence type="ECO:0000259" key="6">
    <source>
        <dbReference type="Pfam" id="PF06271"/>
    </source>
</evidence>
<proteinExistence type="predicted"/>
<feature type="transmembrane region" description="Helical" evidence="5">
    <location>
        <begin position="68"/>
        <end position="89"/>
    </location>
</feature>
<evidence type="ECO:0000256" key="3">
    <source>
        <dbReference type="ARBA" id="ARBA00022989"/>
    </source>
</evidence>
<dbReference type="PANTHER" id="PTHR38480:SF1">
    <property type="entry name" value="SLR0254 PROTEIN"/>
    <property type="match status" value="1"/>
</dbReference>
<gene>
    <name evidence="7" type="ORF">BHD05_15285</name>
</gene>
<evidence type="ECO:0000256" key="2">
    <source>
        <dbReference type="ARBA" id="ARBA00022692"/>
    </source>
</evidence>
<dbReference type="PANTHER" id="PTHR38480">
    <property type="entry name" value="SLR0254 PROTEIN"/>
    <property type="match status" value="1"/>
</dbReference>
<dbReference type="KEGG" id="mant:BHD05_15285"/>
<evidence type="ECO:0000256" key="1">
    <source>
        <dbReference type="ARBA" id="ARBA00004141"/>
    </source>
</evidence>
<name>A0A7L5AKC5_9MICO</name>
<dbReference type="AlphaFoldDB" id="A0A7L5AKC5"/>
<dbReference type="InterPro" id="IPR010432">
    <property type="entry name" value="RDD"/>
</dbReference>
<evidence type="ECO:0000256" key="4">
    <source>
        <dbReference type="ARBA" id="ARBA00023136"/>
    </source>
</evidence>
<comment type="subcellular location">
    <subcellularLocation>
        <location evidence="1">Membrane</location>
        <topology evidence="1">Multi-pass membrane protein</topology>
    </subcellularLocation>
</comment>
<feature type="domain" description="RDD" evidence="6">
    <location>
        <begin position="29"/>
        <end position="158"/>
    </location>
</feature>
<feature type="transmembrane region" description="Helical" evidence="5">
    <location>
        <begin position="31"/>
        <end position="56"/>
    </location>
</feature>
<keyword evidence="2 5" id="KW-0812">Transmembrane</keyword>
<keyword evidence="4 5" id="KW-0472">Membrane</keyword>
<organism evidence="7 8">
    <name type="scientific">Marisediminicola antarctica</name>
    <dbReference type="NCBI Taxonomy" id="674079"/>
    <lineage>
        <taxon>Bacteria</taxon>
        <taxon>Bacillati</taxon>
        <taxon>Actinomycetota</taxon>
        <taxon>Actinomycetes</taxon>
        <taxon>Micrococcales</taxon>
        <taxon>Microbacteriaceae</taxon>
        <taxon>Marisediminicola</taxon>
    </lineage>
</organism>
<dbReference type="GO" id="GO:0016020">
    <property type="term" value="C:membrane"/>
    <property type="evidence" value="ECO:0007669"/>
    <property type="project" value="UniProtKB-SubCell"/>
</dbReference>
<sequence length="282" mass="29971">MPEASSEPDYVGDDELVTGEAVALDLHPASFVLRGAGAVIDFALTVAIAIGLVQLLSIPGLESAIDESLLAAIGIGLVVVLTIVLPTTVETLTNGRSLGKLAIGARIVRDDGGAIGLRHAFIRALTGLLEIFLTLGGFAALVGLLNTRSKRLGDLLAGTYSQNERVRAIVSHAIGVPPELERWAATADVARMPDRVSRRITQFLAQAGGLTPDTRTRIARELQAEGAPFVSSVPDAHPEAFLLAITAIRRERESAALQLERERLHRLEPVLGGRPHGFPDRD</sequence>